<gene>
    <name evidence="5" type="ORF">UA08_04784</name>
</gene>
<keyword evidence="6" id="KW-1185">Reference proteome</keyword>
<dbReference type="PRINTS" id="PR00081">
    <property type="entry name" value="GDHRDH"/>
</dbReference>
<dbReference type="Gene3D" id="3.40.50.720">
    <property type="entry name" value="NAD(P)-binding Rossmann-like Domain"/>
    <property type="match status" value="1"/>
</dbReference>
<evidence type="ECO:0000256" key="1">
    <source>
        <dbReference type="ARBA" id="ARBA00006484"/>
    </source>
</evidence>
<dbReference type="GO" id="GO:0005811">
    <property type="term" value="C:lipid droplet"/>
    <property type="evidence" value="ECO:0007669"/>
    <property type="project" value="TreeGrafter"/>
</dbReference>
<dbReference type="RefSeq" id="XP_020120111.1">
    <property type="nucleotide sequence ID" value="XM_020267092.1"/>
</dbReference>
<evidence type="ECO:0000313" key="5">
    <source>
        <dbReference type="EMBL" id="OKL59990.1"/>
    </source>
</evidence>
<dbReference type="PANTHER" id="PTHR44169">
    <property type="entry name" value="NADPH-DEPENDENT 1-ACYLDIHYDROXYACETONE PHOSPHATE REDUCTASE"/>
    <property type="match status" value="1"/>
</dbReference>
<dbReference type="Pfam" id="PF00106">
    <property type="entry name" value="adh_short"/>
    <property type="match status" value="1"/>
</dbReference>
<name>A0A225AGZ2_TALAT</name>
<dbReference type="CDD" id="cd05374">
    <property type="entry name" value="17beta-HSD-like_SDR_c"/>
    <property type="match status" value="1"/>
</dbReference>
<protein>
    <recommendedName>
        <fullName evidence="7">NADPH-dependent 1-acyldihydroxyacetone phosphate reductase</fullName>
    </recommendedName>
</protein>
<evidence type="ECO:0000256" key="3">
    <source>
        <dbReference type="ARBA" id="ARBA00023002"/>
    </source>
</evidence>
<dbReference type="EMBL" id="LFMY01000006">
    <property type="protein sequence ID" value="OKL59990.1"/>
    <property type="molecule type" value="Genomic_DNA"/>
</dbReference>
<proteinExistence type="inferred from homology"/>
<organism evidence="5 6">
    <name type="scientific">Talaromyces atroroseus</name>
    <dbReference type="NCBI Taxonomy" id="1441469"/>
    <lineage>
        <taxon>Eukaryota</taxon>
        <taxon>Fungi</taxon>
        <taxon>Dikarya</taxon>
        <taxon>Ascomycota</taxon>
        <taxon>Pezizomycotina</taxon>
        <taxon>Eurotiomycetes</taxon>
        <taxon>Eurotiomycetidae</taxon>
        <taxon>Eurotiales</taxon>
        <taxon>Trichocomaceae</taxon>
        <taxon>Talaromyces</taxon>
        <taxon>Talaromyces sect. Trachyspermi</taxon>
    </lineage>
</organism>
<dbReference type="PANTHER" id="PTHR44169:SF6">
    <property type="entry name" value="NADPH-DEPENDENT 1-ACYLDIHYDROXYACETONE PHOSPHATE REDUCTASE"/>
    <property type="match status" value="1"/>
</dbReference>
<evidence type="ECO:0000256" key="4">
    <source>
        <dbReference type="RuleBase" id="RU000363"/>
    </source>
</evidence>
<evidence type="ECO:0000256" key="2">
    <source>
        <dbReference type="ARBA" id="ARBA00022857"/>
    </source>
</evidence>
<evidence type="ECO:0000313" key="6">
    <source>
        <dbReference type="Proteomes" id="UP000214365"/>
    </source>
</evidence>
<dbReference type="SUPFAM" id="SSF51735">
    <property type="entry name" value="NAD(P)-binding Rossmann-fold domains"/>
    <property type="match status" value="1"/>
</dbReference>
<dbReference type="GeneID" id="31004539"/>
<dbReference type="STRING" id="1441469.A0A225AGZ2"/>
<dbReference type="GO" id="GO:0006654">
    <property type="term" value="P:phosphatidic acid biosynthetic process"/>
    <property type="evidence" value="ECO:0007669"/>
    <property type="project" value="TreeGrafter"/>
</dbReference>
<comment type="similarity">
    <text evidence="1 4">Belongs to the short-chain dehydrogenases/reductases (SDR) family.</text>
</comment>
<evidence type="ECO:0008006" key="7">
    <source>
        <dbReference type="Google" id="ProtNLM"/>
    </source>
</evidence>
<dbReference type="PRINTS" id="PR00080">
    <property type="entry name" value="SDRFAMILY"/>
</dbReference>
<sequence length="320" mass="35051">MSSPKSVLITGCSTGGIGHGLALIFQRKGFIVFATARDISKMSDLGALPNIHLLALDVTSKTSIQEAVKSVAALTDGRGLDILVNNSGQQYTMPMTDIVEEEARRMFDVNFWGVFAVTQAFVDMVIAVKGVIVNMASISGYWYTPYMTVYNASKAALVMFGETLRLELSPFGVRVVSVIAGAVDTNIMRNSPVPELPESSRYFAARKQIIDLAAGADNDGLKRMSVKAFAEKVVNDVLQGANGRIWRGEYSSIVRLSNVMMPTAVLPRENEILVEAPVNLEALSSFRPLLRLLIQNHVIRSYSYDAIRDEIHLVCATQRD</sequence>
<dbReference type="GO" id="GO:0000140">
    <property type="term" value="F:acylglycerone-phosphate reductase (NADP+) activity"/>
    <property type="evidence" value="ECO:0007669"/>
    <property type="project" value="TreeGrafter"/>
</dbReference>
<dbReference type="GO" id="GO:0005783">
    <property type="term" value="C:endoplasmic reticulum"/>
    <property type="evidence" value="ECO:0007669"/>
    <property type="project" value="TreeGrafter"/>
</dbReference>
<dbReference type="AlphaFoldDB" id="A0A225AGZ2"/>
<dbReference type="Proteomes" id="UP000214365">
    <property type="component" value="Unassembled WGS sequence"/>
</dbReference>
<reference evidence="5 6" key="1">
    <citation type="submission" date="2015-06" db="EMBL/GenBank/DDBJ databases">
        <title>Talaromyces atroroseus IBT 11181 draft genome.</title>
        <authorList>
            <person name="Rasmussen K.B."/>
            <person name="Rasmussen S."/>
            <person name="Petersen B."/>
            <person name="Sicheritz-Ponten T."/>
            <person name="Mortensen U.H."/>
            <person name="Thrane U."/>
        </authorList>
    </citation>
    <scope>NUCLEOTIDE SEQUENCE [LARGE SCALE GENOMIC DNA]</scope>
    <source>
        <strain evidence="5 6">IBT 11181</strain>
    </source>
</reference>
<dbReference type="GO" id="GO:0019433">
    <property type="term" value="P:triglyceride catabolic process"/>
    <property type="evidence" value="ECO:0007669"/>
    <property type="project" value="TreeGrafter"/>
</dbReference>
<keyword evidence="3" id="KW-0560">Oxidoreductase</keyword>
<dbReference type="PROSITE" id="PS00061">
    <property type="entry name" value="ADH_SHORT"/>
    <property type="match status" value="1"/>
</dbReference>
<dbReference type="GO" id="GO:0004806">
    <property type="term" value="F:triacylglycerol lipase activity"/>
    <property type="evidence" value="ECO:0007669"/>
    <property type="project" value="TreeGrafter"/>
</dbReference>
<dbReference type="InterPro" id="IPR002347">
    <property type="entry name" value="SDR_fam"/>
</dbReference>
<accession>A0A225AGZ2</accession>
<dbReference type="InterPro" id="IPR020904">
    <property type="entry name" value="Sc_DH/Rdtase_CS"/>
</dbReference>
<dbReference type="InterPro" id="IPR036291">
    <property type="entry name" value="NAD(P)-bd_dom_sf"/>
</dbReference>
<dbReference type="OrthoDB" id="2102561at2759"/>
<comment type="caution">
    <text evidence="5">The sequence shown here is derived from an EMBL/GenBank/DDBJ whole genome shotgun (WGS) entry which is preliminary data.</text>
</comment>
<keyword evidence="2" id="KW-0521">NADP</keyword>